<dbReference type="KEGG" id="tjr:TherJR_2814"/>
<dbReference type="HOGENOM" id="CLU_057101_4_0_9"/>
<accession>D5XCX0</accession>
<feature type="transmembrane region" description="Helical" evidence="2">
    <location>
        <begin position="30"/>
        <end position="49"/>
    </location>
</feature>
<evidence type="ECO:0000313" key="5">
    <source>
        <dbReference type="Proteomes" id="UP000002377"/>
    </source>
</evidence>
<dbReference type="Proteomes" id="UP000002377">
    <property type="component" value="Chromosome"/>
</dbReference>
<feature type="transmembrane region" description="Helical" evidence="2">
    <location>
        <begin position="55"/>
        <end position="75"/>
    </location>
</feature>
<organism evidence="4 5">
    <name type="scientific">Thermincola potens (strain JR)</name>
    <dbReference type="NCBI Taxonomy" id="635013"/>
    <lineage>
        <taxon>Bacteria</taxon>
        <taxon>Bacillati</taxon>
        <taxon>Bacillota</taxon>
        <taxon>Clostridia</taxon>
        <taxon>Eubacteriales</taxon>
        <taxon>Thermincolaceae</taxon>
        <taxon>Thermincola</taxon>
    </lineage>
</organism>
<dbReference type="InterPro" id="IPR050882">
    <property type="entry name" value="Prepilin_peptidase/N-MTase"/>
</dbReference>
<evidence type="ECO:0000313" key="4">
    <source>
        <dbReference type="EMBL" id="ADG83646.1"/>
    </source>
</evidence>
<dbReference type="GO" id="GO:0004190">
    <property type="term" value="F:aspartic-type endopeptidase activity"/>
    <property type="evidence" value="ECO:0007669"/>
    <property type="project" value="InterPro"/>
</dbReference>
<dbReference type="STRING" id="635013.TherJR_2814"/>
<feature type="transmembrane region" description="Helical" evidence="2">
    <location>
        <begin position="6"/>
        <end position="23"/>
    </location>
</feature>
<dbReference type="GO" id="GO:0006465">
    <property type="term" value="P:signal peptide processing"/>
    <property type="evidence" value="ECO:0007669"/>
    <property type="project" value="TreeGrafter"/>
</dbReference>
<dbReference type="EMBL" id="CP002028">
    <property type="protein sequence ID" value="ADG83646.1"/>
    <property type="molecule type" value="Genomic_DNA"/>
</dbReference>
<dbReference type="InterPro" id="IPR000045">
    <property type="entry name" value="Prepilin_IV_endopep_pep"/>
</dbReference>
<keyword evidence="2" id="KW-1133">Transmembrane helix</keyword>
<comment type="similarity">
    <text evidence="1">Belongs to the peptidase A24 family.</text>
</comment>
<reference evidence="4 5" key="1">
    <citation type="submission" date="2010-05" db="EMBL/GenBank/DDBJ databases">
        <title>Complete sequence of Thermincola sp. JR.</title>
        <authorList>
            <consortium name="US DOE Joint Genome Institute"/>
            <person name="Lucas S."/>
            <person name="Copeland A."/>
            <person name="Lapidus A."/>
            <person name="Cheng J.-F."/>
            <person name="Bruce D."/>
            <person name="Goodwin L."/>
            <person name="Pitluck S."/>
            <person name="Chertkov O."/>
            <person name="Detter J.C."/>
            <person name="Han C."/>
            <person name="Tapia R."/>
            <person name="Land M."/>
            <person name="Hauser L."/>
            <person name="Kyrpides N."/>
            <person name="Mikhailova N."/>
            <person name="Hazen T.C."/>
            <person name="Woyke T."/>
        </authorList>
    </citation>
    <scope>NUCLEOTIDE SEQUENCE [LARGE SCALE GENOMIC DNA]</scope>
    <source>
        <strain evidence="4 5">JR</strain>
    </source>
</reference>
<proteinExistence type="inferred from homology"/>
<evidence type="ECO:0000256" key="2">
    <source>
        <dbReference type="SAM" id="Phobius"/>
    </source>
</evidence>
<keyword evidence="2" id="KW-0472">Membrane</keyword>
<dbReference type="PANTHER" id="PTHR30487:SF0">
    <property type="entry name" value="PREPILIN LEADER PEPTIDASE_N-METHYLTRANSFERASE-RELATED"/>
    <property type="match status" value="1"/>
</dbReference>
<dbReference type="OrthoDB" id="5508079at2"/>
<keyword evidence="2" id="KW-0812">Transmembrane</keyword>
<gene>
    <name evidence="4" type="ordered locus">TherJR_2814</name>
</gene>
<dbReference type="eggNOG" id="COG4960">
    <property type="taxonomic scope" value="Bacteria"/>
</dbReference>
<feature type="transmembrane region" description="Helical" evidence="2">
    <location>
        <begin position="158"/>
        <end position="175"/>
    </location>
</feature>
<dbReference type="RefSeq" id="WP_013121636.1">
    <property type="nucleotide sequence ID" value="NC_014152.1"/>
</dbReference>
<evidence type="ECO:0000256" key="1">
    <source>
        <dbReference type="ARBA" id="ARBA00005801"/>
    </source>
</evidence>
<dbReference type="AlphaFoldDB" id="D5XCX0"/>
<protein>
    <submittedName>
        <fullName evidence="4">Peptidase A24A prepilin type IV</fullName>
    </submittedName>
</protein>
<dbReference type="Pfam" id="PF01478">
    <property type="entry name" value="Peptidase_A24"/>
    <property type="match status" value="1"/>
</dbReference>
<keyword evidence="5" id="KW-1185">Reference proteome</keyword>
<dbReference type="GO" id="GO:0005886">
    <property type="term" value="C:plasma membrane"/>
    <property type="evidence" value="ECO:0007669"/>
    <property type="project" value="TreeGrafter"/>
</dbReference>
<feature type="domain" description="Prepilin type IV endopeptidase peptidase" evidence="3">
    <location>
        <begin position="11"/>
        <end position="114"/>
    </location>
</feature>
<feature type="transmembrane region" description="Helical" evidence="2">
    <location>
        <begin position="123"/>
        <end position="138"/>
    </location>
</feature>
<name>D5XCX0_THEPJ</name>
<sequence length="176" mass="19202">MFFKYFAVNDLILVLLLTVCLYTDLKERKIYNKFVFPAIVFGLLYFTYIKGGSGLIFSLKGFGLGIALLFIPFALGGFGAGDVKLLGAVGALKGPAFVFAAFVLTALAGGLIALGFLICQGRFFITLKRIVISLYILVGTRFKINSLNSLEKAEYHRAFPYGIAIVAGTVAAYWVR</sequence>
<dbReference type="PANTHER" id="PTHR30487">
    <property type="entry name" value="TYPE 4 PREPILIN-LIKE PROTEINS LEADER PEPTIDE-PROCESSING ENZYME"/>
    <property type="match status" value="1"/>
</dbReference>
<evidence type="ECO:0000259" key="3">
    <source>
        <dbReference type="Pfam" id="PF01478"/>
    </source>
</evidence>
<dbReference type="Gene3D" id="1.20.120.1220">
    <property type="match status" value="1"/>
</dbReference>
<feature type="transmembrane region" description="Helical" evidence="2">
    <location>
        <begin position="96"/>
        <end position="117"/>
    </location>
</feature>